<dbReference type="InterPro" id="IPR013783">
    <property type="entry name" value="Ig-like_fold"/>
</dbReference>
<feature type="domain" description="G8" evidence="16">
    <location>
        <begin position="3035"/>
        <end position="3173"/>
    </location>
</feature>
<feature type="transmembrane region" description="Helical" evidence="14">
    <location>
        <begin position="4190"/>
        <end position="4218"/>
    </location>
</feature>
<keyword evidence="18" id="KW-1185">Reference proteome</keyword>
<feature type="signal peptide" evidence="15">
    <location>
        <begin position="1"/>
        <end position="26"/>
    </location>
</feature>
<dbReference type="SUPFAM" id="SSF51126">
    <property type="entry name" value="Pectin lyase-like"/>
    <property type="match status" value="1"/>
</dbReference>
<evidence type="ECO:0000256" key="13">
    <source>
        <dbReference type="ARBA" id="ARBA00078528"/>
    </source>
</evidence>
<dbReference type="FunFam" id="2.60.40.10:FF:001057">
    <property type="entry name" value="PKHD1 like 1"/>
    <property type="match status" value="1"/>
</dbReference>
<dbReference type="InterPro" id="IPR012334">
    <property type="entry name" value="Pectin_lyas_fold"/>
</dbReference>
<keyword evidence="6" id="KW-0677">Repeat</keyword>
<feature type="domain" description="PA14" evidence="17">
    <location>
        <begin position="337"/>
        <end position="492"/>
    </location>
</feature>
<dbReference type="SUPFAM" id="SSF49503">
    <property type="entry name" value="Cupredoxins"/>
    <property type="match status" value="1"/>
</dbReference>
<evidence type="ECO:0000256" key="7">
    <source>
        <dbReference type="ARBA" id="ARBA00022989"/>
    </source>
</evidence>
<dbReference type="InterPro" id="IPR052387">
    <property type="entry name" value="Fibrocystin"/>
</dbReference>
<gene>
    <name evidence="19" type="primary">PKHD1L1</name>
</gene>
<dbReference type="Gene3D" id="2.60.40.10">
    <property type="entry name" value="Immunoglobulins"/>
    <property type="match status" value="14"/>
</dbReference>
<dbReference type="OrthoDB" id="120976at2759"/>
<dbReference type="PROSITE" id="PS51820">
    <property type="entry name" value="PA14"/>
    <property type="match status" value="1"/>
</dbReference>
<keyword evidence="3" id="KW-1003">Cell membrane</keyword>
<dbReference type="InterPro" id="IPR019316">
    <property type="entry name" value="G8_domain"/>
</dbReference>
<dbReference type="InterPro" id="IPR014756">
    <property type="entry name" value="Ig_E-set"/>
</dbReference>
<dbReference type="FunFam" id="2.60.40.10:FF:001552">
    <property type="entry name" value="PKHD1 like 1"/>
    <property type="match status" value="1"/>
</dbReference>
<dbReference type="GeneID" id="102819162"/>
<dbReference type="FunFam" id="2.60.40.10:FF:001220">
    <property type="entry name" value="PKHD1 like 1"/>
    <property type="match status" value="1"/>
</dbReference>
<dbReference type="Pfam" id="PF07691">
    <property type="entry name" value="PA14"/>
    <property type="match status" value="1"/>
</dbReference>
<dbReference type="Gene3D" id="2.160.20.10">
    <property type="entry name" value="Single-stranded right-handed beta-helix, Pectin lyase-like"/>
    <property type="match status" value="1"/>
</dbReference>
<dbReference type="SMART" id="SM01225">
    <property type="entry name" value="G8"/>
    <property type="match status" value="2"/>
</dbReference>
<comment type="subcellular location">
    <subcellularLocation>
        <location evidence="2">Cell projection</location>
        <location evidence="2">Stereocilium membrane</location>
    </subcellularLocation>
    <subcellularLocation>
        <location evidence="1">Membrane</location>
        <topology evidence="1">Single-pass membrane protein</topology>
    </subcellularLocation>
</comment>
<dbReference type="PANTHER" id="PTHR46769:SF3">
    <property type="entry name" value="FIBROCYSTIN-L"/>
    <property type="match status" value="1"/>
</dbReference>
<sequence length="4368" mass="479302">MGHVWLLWACVLWALLLCVTEPSTDGSKIIPQITEIIPKYGSINGATRLTIKGEGFAQANQFNYGADNAELGNSVQLVSSFQSIPCDVEKDASHSTHITCYTRAMPEDSYSVRVSVDGIPITENNTCKGHINSWACSFSTKSFRTPAIRSITPLSGNPGTLITIQGRTFTDVYGSNTALSSNGKNVRVLRVYVGGMPCELLIPHSDNMYGLKLSHSNGDLGSMICKTTGTYIGHHNVSFILDSDYGRSLPLKTTYFVSSLNKISMFQTYAEVTSISPSQGSIQGGTTLTISGRFFDQTDFPIKVLVGGQACDVLNVTENSIYCKTPPRPHLRRTLYPGGRGLKLEVWNNSRPVHLEEILEYNENTPGYMGAQWVDSASYTWPMEQDTFVARFSGFLVAPDSDVYRFYIKGDDRYAIYFSPTEFPEDKVKVAYHSSNANSYFSSPTQKSDEISLQKGKEYYIEILLQEYRLSAFVDVGLYQSRNIYTEQQTGDAVNEEQEIKSQSTIVQEVQVITLENWETNNATNEVQKITVTSPCMKANSCSLYQYRLIYNTEKTVWLPVDASAFILQSAINDLWAIKPDTVQVVRTQSPESYSYMITFMSTRGDFDLLGYEVFEGKNVTLAITEHIKGIPNLETFTLTWDGISSKPLTPWSSEAEFQAAVEEMISAKCPPHITGFEEGFAVKYFRDYETDFHLEYINRGQKTAETDAYCGCYSLKNPAVLFDSADVKPNRLPYGDILLFPYTQLCLAYKGFLANHIGLKFQYQDNSKITRSTDVQFPFNFAYGNNWTYICIDLLNLIQTKYTGTNFSLQRISLQKSSQSQSFYVDIVYIGQISTISTLDEVPKRRLPALASKGIFLKHFQVNQTKIYGSPMTNQYSVTMTTYNCSYNIPMMAACFGQIITNETENESVYRGNNWPGDSQIRIQRIQAASAPISGSFDIQAYGHILKGLPAAVSATDLQFALQSLEEMGQVSVTREGTCAGFSWNIKWRSMCGKQNILQINDSNITGEKANMTVAKIKEGGVFRQRILGDLLRVPSQQPQVEVYVNGIPAKCSRDCGFTWDPVTTPLVFDIKPSQGSSEENTILTILGSGFSPSSAVSVSVGPVGCSLLSANETTIKCQILNGSAAGHFPVAVSIADVGLAQNVENETFHFTYQSQISHIWPASGSLAGGTLLTLSGFGFSENSKVLVGNKSCSVVEGDLNIITCRTPKRTEGTVDISVVTNGFQATANDAFSYSCLQTPVITDFNPKERAILGDVNLTIKGYNFGNSLTQNIVYVGGKPCQVLHWNFTNIRCLLPKLSPGKHDLCVEVRNWGFASKRDKLHASIQYILEVTDMFPQRGSLYGGTEISVLGLGFSTIPAENTVLFGSFPCNVISSSDNVIKCILHSTTNVFRVTNNGEDSEHGLGYAWSPSILNISMGDTVTWNWQAHPFLKGIGYRVFSVSSPGSVIYDGKGFTSGSQKSASGSFSYQFTSPGINYYSSGYVDEAHSIILQGVINVLPAEARHVPLHLFVGNTEATYVQGRPQNLHLRSSMAGCLATKSLCDWNHTGLQNSSRFLFELSSCFSPSINSINPSIGTVNELITITGHGFSNLTCANKVTIGSYPCVVEESSENSIMCHIDPQNSMDVGIREIVTLTVHNLGTAINTQANEFDRRFVLLPNIDRVLPHAGSTTGMTRLTITGSGFAVSPSSVDVLMGHLSCKVLSMNYTAIECETPAAPQQIVDIDLLIHGVPAQCQGNCSFSYLDSLTPIVTGIIPNSINGSVQGLIEGEGLGTILEDIAVFIGNQQIPVIDVNENSITVLVTPLPVGPHSLSVVVGTKGLALGNLSVSSPALASLSPTSGSIGGGTTLVITGNGFYPGKTTVIVGDDPCDIVSVNSSEVYCVTPAGEAALVDVQIFVNAVAYPLLSFTYALEDTPFLEGIVPNRGPPGTEVQITGFNFGIDILEVSVMINNVQCNVTMVNGSVLHCIVGDHMGGTFPVLMHHKTKGFALSKVVFEYPLTIQHIHPTQGSFGGGQVMTMTGMGFNPQNSLILVCNSQCVIDRLRSDNTTLLCKTPPHDGRGPEHVCEVSVVNGKHLSKSMTPFTYNVSLTPFITAIAPMRGSTAGGTRLTVMGSGFSENMQNVHVTVAEAKCDVVYSNKTLIICMTNAHASSGWAPVHVNIGNMGLAKVNNAEFLYVDAWSSNFSWGGKSPPDEGSLVVVTKGQTILLDQSTPILKMLLIQGGTLIFDEADIELQAENILITDGGVLQIGTESSPFQHKAVITLHGHLRSPELPIYGAKTLAVREGVLDLHGLPVPVIWTRLAQTANAGERTLVLQEAVTWKAGDDIIIASTGHRDSQGENEKRTIASVSADGINIMLTDPLNYRHLGITATLPDGTLFEARAEVGILTRNILIRGSDNVEWNDKIPACPDGFDTGEFATQTCLQGKFGEEIGSDQFGGCIMFHSPVPSADMVTGRIEYVEVFHAGQAFRLGRYPIHWHLLGDLQFKSYVRGCAIHQTYNRAVTIHNTHHLLIERNIIYDIKGGAFFIEDGIEHGNILQYNLAVFVQQSTSLLNDDVTPAAFWVTNPNNTIRHNAAAGGTHFGFWYRMNNHPDGPSYDQNICQKRVPLGEFFNNTVHSQGWFGLWIFEEYFPMQTGACTSTMPVTAIFNSLTTWNCQKGAEWVHGGALQFHNFVMVNNYEAGIETKRILAPYVGGWGETNGAVIKNAKIVGHLDELGMGSAFCTMKGLLLPFSAGLTISSVHFMNFDRANCVALGVTSITGVCNDRCGGWSAKFVDIQYFNTPNKAGFRWEHEMALIDVDGSLTGHKGHTVIPYSSLLDPSHCTQEPGWSIGYPGSVCDASVSFHRLAFNKPSPVSLLEKDVVLSDSFGTSIVPFQKKRLTHKSGWMALIPNANHINWYFKDVDHITNISYTSTFYGFKKEDYVIISHNFTQNPDMFNIVDLRNASSDPLNWNTSNNGDWHLEANTSTLYYLVSGRNELQSQPVSGTLDPDVKDVTINFQAYCCVLQDCFPVHPSSRKPVPRERPATYNLWSNDSFWQSSQENNYTIPHPGANVVIPEGTWIVADTDIPPIERLIILGVLELEDKYNVGDAESSYRKVVLNATYISLQGGRLIGGWEDNPFKGELQIVLKGNHSTPDWALPEGPNQGSKVIGVFGELDLHGIPRSIYKTKLSETAEAGSKVLSLMDAVDWQAGEEIVITTTSYDFQQTETRSIVKVLHDHKILILNDTLSYTHLAEKYLVPGTDQSYTLAADVAILSRNIKIVGEDYPGWVQESFGARVLISSFTENMITFRGKARISNVEFYHSGQEGYRDSTDPRYAVTFLNLGQLEEHGSSYIRGCAFHHGFSPAIGVFGTDGLDIDDNIIYFTVGEGIRIWGDANKVRGNLVSLSVWPGTYKNKKDSSSTFWHAAIEVNRGTNTVLQKNVVAGFGRIGYRIDGEPCSSQSSPMVRWSDNEVHGGLYGVYMNQDGFPECSLIQGFTIWTCWDFGIYFQTTESVNIYNVTLVDNGMAIFSMIYMPTAVSHKISRKKVQIQRSLIVGSSPAFNCSDVLTNDDPNIEFTAAHRSSRPPSGGRSGICWPTFASAHNMAPRKPHAGMMSYNAISGLLDISGKFKYLTFVGFKNVCSGETNVIFITNPLNEDLQHPIHVKNIQLVDTTEPSKIFIHRPDISKVNPSDCVDMVCDAKRKSFLRDLDGSFLGNTGSVIPQAEYEWNGNSQLGIGDYRIPKVMLIFPNGTRIPVTEKAPYKGIIRDATCKYIPQWQSYRCLGMEYTMMVIESLDSDSETRRLSPVAIVSNGYVDLINGPQDHGWCAGYTCQRRLSLFHSVVALNKSYEVYFTGTSPQNLRLMLLNVDHQKAVRVGIFFSTRQRLDVYVNNSLVCPKNTVWNSQQKLCEPNRHLYTGQLLPTLNSTVLGENYFDRTYQMLYLLVKGTVPVEIHTIAVIFISFQLPTVTEDDFYSTQNLVRNLALFLKIPSDKIRVSNIIRGKSLRRKRSTGLTIELEIGDPPTQFINNDMADQMQLSELKEVAGSLGQAVILGKINSVLGLNISSMVITNPIPSPSDPDWNKVTAQPVERSAFPGHHVAFVSSLSVITQPVAAQAGQPFSQQPSIKAVDSDGNCVSIGITSLTLKAILKDYSNNQISGLSGNTSIPFSSCWANYTDLTVLRNGYARVASSSGGSGSSSSSKASTVGIAAHVTVVISFLIGRMLLLEIMMAAVLILNWCTGMCRMRNAGNGRTVSVVRSRSSVQIHLGSTHLTEKSPNRLVYATALSKSSHEIIWNLDSSLGSVLLSVSFPPRQTLHHPLTFTSLAKVATLQPQQKEQTSLSTDSAKILSYFFDLIWVTCPFLNQSLGLQGHSVLIILALVTLGEV</sequence>
<dbReference type="Gene3D" id="2.60.120.1560">
    <property type="match status" value="1"/>
</dbReference>
<dbReference type="FunFam" id="2.60.40.420:FF:000065">
    <property type="entry name" value="Fibrocystin-L"/>
    <property type="match status" value="1"/>
</dbReference>
<dbReference type="FunFam" id="2.60.40.10:FF:001162">
    <property type="entry name" value="PKHD1 like 1"/>
    <property type="match status" value="1"/>
</dbReference>
<reference evidence="19" key="1">
    <citation type="submission" date="2025-08" db="UniProtKB">
        <authorList>
            <consortium name="RefSeq"/>
        </authorList>
    </citation>
    <scope>IDENTIFICATION</scope>
    <source>
        <tissue evidence="19">Spleen</tissue>
    </source>
</reference>
<keyword evidence="8 14" id="KW-0472">Membrane</keyword>
<dbReference type="FunFam" id="2.60.40.10:FF:000616">
    <property type="entry name" value="PKHD1 like 1"/>
    <property type="match status" value="2"/>
</dbReference>
<evidence type="ECO:0000256" key="3">
    <source>
        <dbReference type="ARBA" id="ARBA00022475"/>
    </source>
</evidence>
<evidence type="ECO:0000256" key="6">
    <source>
        <dbReference type="ARBA" id="ARBA00022737"/>
    </source>
</evidence>
<evidence type="ECO:0000313" key="18">
    <source>
        <dbReference type="Proteomes" id="UP000504623"/>
    </source>
</evidence>
<dbReference type="RefSeq" id="XP_006830888.1">
    <property type="nucleotide sequence ID" value="XM_006830825.1"/>
</dbReference>
<evidence type="ECO:0000256" key="5">
    <source>
        <dbReference type="ARBA" id="ARBA00022729"/>
    </source>
</evidence>
<evidence type="ECO:0000259" key="17">
    <source>
        <dbReference type="PROSITE" id="PS51820"/>
    </source>
</evidence>
<dbReference type="SUPFAM" id="SSF56988">
    <property type="entry name" value="Anthrax protective antigen"/>
    <property type="match status" value="1"/>
</dbReference>
<dbReference type="InterPro" id="IPR011658">
    <property type="entry name" value="PA14_dom"/>
</dbReference>
<name>A0A9B0ST58_CHRAS</name>
<dbReference type="GO" id="GO:0060171">
    <property type="term" value="C:stereocilium membrane"/>
    <property type="evidence" value="ECO:0007669"/>
    <property type="project" value="UniProtKB-SubCell"/>
</dbReference>
<dbReference type="FunFam" id="2.60.40.10:FF:000857">
    <property type="entry name" value="PKHD1 like 1"/>
    <property type="match status" value="1"/>
</dbReference>
<dbReference type="InterPro" id="IPR055401">
    <property type="entry name" value="CEMIP_beta-hel_dom"/>
</dbReference>
<dbReference type="SMART" id="SM00710">
    <property type="entry name" value="PbH1"/>
    <property type="match status" value="10"/>
</dbReference>
<dbReference type="InterPro" id="IPR002909">
    <property type="entry name" value="IPT_dom"/>
</dbReference>
<dbReference type="FunFam" id="2.160.20.10:FF:000031">
    <property type="entry name" value="PKHD1 like 1"/>
    <property type="match status" value="1"/>
</dbReference>
<dbReference type="InterPro" id="IPR011050">
    <property type="entry name" value="Pectin_lyase_fold/virulence"/>
</dbReference>
<evidence type="ECO:0000259" key="16">
    <source>
        <dbReference type="PROSITE" id="PS51484"/>
    </source>
</evidence>
<evidence type="ECO:0000256" key="1">
    <source>
        <dbReference type="ARBA" id="ARBA00004167"/>
    </source>
</evidence>
<evidence type="ECO:0000256" key="4">
    <source>
        <dbReference type="ARBA" id="ARBA00022692"/>
    </source>
</evidence>
<dbReference type="FunFam" id="2.60.40.10:FF:001195">
    <property type="entry name" value="PKHD1 like 1"/>
    <property type="match status" value="1"/>
</dbReference>
<comment type="function">
    <text evidence="11">Component of hair-cell stereocilia coat. Required for normal hearing.</text>
</comment>
<dbReference type="FunFam" id="2.60.40.10:FF:001332">
    <property type="entry name" value="PKHD1 like 1"/>
    <property type="match status" value="1"/>
</dbReference>
<feature type="chain" id="PRO_5038394597" description="Fibrocystin-L" evidence="15">
    <location>
        <begin position="27"/>
        <end position="4368"/>
    </location>
</feature>
<evidence type="ECO:0000256" key="11">
    <source>
        <dbReference type="ARBA" id="ARBA00057100"/>
    </source>
</evidence>
<dbReference type="InterPro" id="IPR008972">
    <property type="entry name" value="Cupredoxin"/>
</dbReference>
<evidence type="ECO:0000256" key="15">
    <source>
        <dbReference type="SAM" id="SignalP"/>
    </source>
</evidence>
<dbReference type="SMART" id="SM00758">
    <property type="entry name" value="PA14"/>
    <property type="match status" value="1"/>
</dbReference>
<dbReference type="CTD" id="93035"/>
<evidence type="ECO:0000313" key="19">
    <source>
        <dbReference type="RefSeq" id="XP_006830888.1"/>
    </source>
</evidence>
<dbReference type="PANTHER" id="PTHR46769">
    <property type="entry name" value="POLYCYSTIC KIDNEY AND HEPATIC DISEASE 1 (AUTOSOMAL RECESSIVE)-LIKE 1"/>
    <property type="match status" value="1"/>
</dbReference>
<dbReference type="Proteomes" id="UP000504623">
    <property type="component" value="Unplaced"/>
</dbReference>
<keyword evidence="7 14" id="KW-1133">Transmembrane helix</keyword>
<organism evidence="18 19">
    <name type="scientific">Chrysochloris asiatica</name>
    <name type="common">Cape golden mole</name>
    <dbReference type="NCBI Taxonomy" id="185453"/>
    <lineage>
        <taxon>Eukaryota</taxon>
        <taxon>Metazoa</taxon>
        <taxon>Chordata</taxon>
        <taxon>Craniata</taxon>
        <taxon>Vertebrata</taxon>
        <taxon>Euteleostomi</taxon>
        <taxon>Mammalia</taxon>
        <taxon>Eutheria</taxon>
        <taxon>Afrotheria</taxon>
        <taxon>Chrysochloridae</taxon>
        <taxon>Chrysochlorinae</taxon>
        <taxon>Chrysochloris</taxon>
    </lineage>
</organism>
<keyword evidence="4 14" id="KW-0812">Transmembrane</keyword>
<accession>A0A9B0ST58</accession>
<dbReference type="FunFam" id="2.60.40.10:FF:001292">
    <property type="entry name" value="PKHD1 like 1"/>
    <property type="match status" value="1"/>
</dbReference>
<dbReference type="SUPFAM" id="SSF81296">
    <property type="entry name" value="E set domains"/>
    <property type="match status" value="14"/>
</dbReference>
<dbReference type="FunFam" id="2.60.40.10:FF:001202">
    <property type="entry name" value="PKHD1 like 1"/>
    <property type="match status" value="1"/>
</dbReference>
<evidence type="ECO:0000256" key="9">
    <source>
        <dbReference type="ARBA" id="ARBA00023180"/>
    </source>
</evidence>
<keyword evidence="9" id="KW-0325">Glycoprotein</keyword>
<dbReference type="PROSITE" id="PS51484">
    <property type="entry name" value="G8"/>
    <property type="match status" value="2"/>
</dbReference>
<dbReference type="SMART" id="SM00429">
    <property type="entry name" value="IPT"/>
    <property type="match status" value="11"/>
</dbReference>
<dbReference type="Pfam" id="PF10162">
    <property type="entry name" value="G8"/>
    <property type="match status" value="2"/>
</dbReference>
<evidence type="ECO:0000256" key="14">
    <source>
        <dbReference type="SAM" id="Phobius"/>
    </source>
</evidence>
<feature type="domain" description="G8" evidence="16">
    <location>
        <begin position="2184"/>
        <end position="2304"/>
    </location>
</feature>
<keyword evidence="10" id="KW-0966">Cell projection</keyword>
<dbReference type="FunFam" id="2.60.40.10:FF:001165">
    <property type="entry name" value="PKHD1 like 1"/>
    <property type="match status" value="1"/>
</dbReference>
<protein>
    <recommendedName>
        <fullName evidence="12">Fibrocystin-L</fullName>
    </recommendedName>
    <alternativeName>
        <fullName evidence="13">Polycystic kidney and hepatic disease 1-like protein 1</fullName>
    </alternativeName>
</protein>
<keyword evidence="5 15" id="KW-0732">Signal</keyword>
<dbReference type="Pfam" id="PF24606">
    <property type="entry name" value="CEMIP_beta-hel"/>
    <property type="match status" value="2"/>
</dbReference>
<evidence type="ECO:0000256" key="10">
    <source>
        <dbReference type="ARBA" id="ARBA00023273"/>
    </source>
</evidence>
<dbReference type="FunFam" id="2.60.40.10:FF:001316">
    <property type="entry name" value="PKHD1 like 1"/>
    <property type="match status" value="1"/>
</dbReference>
<evidence type="ECO:0000256" key="8">
    <source>
        <dbReference type="ARBA" id="ARBA00023136"/>
    </source>
</evidence>
<dbReference type="CDD" id="cd00603">
    <property type="entry name" value="IPT_PCSR"/>
    <property type="match status" value="13"/>
</dbReference>
<dbReference type="InterPro" id="IPR037524">
    <property type="entry name" value="PA14/GLEYA"/>
</dbReference>
<evidence type="ECO:0000256" key="12">
    <source>
        <dbReference type="ARBA" id="ARBA00073942"/>
    </source>
</evidence>
<dbReference type="InterPro" id="IPR006626">
    <property type="entry name" value="PbH1"/>
</dbReference>
<dbReference type="Gene3D" id="2.60.40.420">
    <property type="entry name" value="Cupredoxins - blue copper proteins"/>
    <property type="match status" value="1"/>
</dbReference>
<dbReference type="Pfam" id="PF01833">
    <property type="entry name" value="TIG"/>
    <property type="match status" value="14"/>
</dbReference>
<evidence type="ECO:0000256" key="2">
    <source>
        <dbReference type="ARBA" id="ARBA00004289"/>
    </source>
</evidence>
<dbReference type="FunFam" id="2.60.40.10:FF:001567">
    <property type="entry name" value="PKHD1 like 1"/>
    <property type="match status" value="1"/>
</dbReference>
<proteinExistence type="predicted"/>